<feature type="region of interest" description="Disordered" evidence="1">
    <location>
        <begin position="183"/>
        <end position="246"/>
    </location>
</feature>
<reference evidence="2" key="1">
    <citation type="journal article" date="2019" name="Sci. Rep.">
        <title>Draft genome of Tanacetum cinerariifolium, the natural source of mosquito coil.</title>
        <authorList>
            <person name="Yamashiro T."/>
            <person name="Shiraishi A."/>
            <person name="Satake H."/>
            <person name="Nakayama K."/>
        </authorList>
    </citation>
    <scope>NUCLEOTIDE SEQUENCE</scope>
</reference>
<feature type="region of interest" description="Disordered" evidence="1">
    <location>
        <begin position="261"/>
        <end position="282"/>
    </location>
</feature>
<dbReference type="AlphaFoldDB" id="A0A699Q3Q4"/>
<sequence>MGMVESEFSTSARSRSFNRAALGLAYGPFTPHYLVSHRGGVGAVYALYAGAGVCAGPHGGHAPGLAHAAASPPDLWPHWHAAHAAGLRAGRALRLNGGPFPLAALPAGACGGQRGHYRCLPGAVSGDALPGRHFYGPRFVGGGIVDGKLLGSHLLDGAVRGLRPRLPRQVAAAQPGSCSLTSAAGAGPTAGAEAAAQPALSLQHPQRHCHAHWRRAPKGAERDGQARRIPAHGARPRRRAASAAGPRNALFAALPGNGAGAVFRPAGRDFRGGPDGAAGRGA</sequence>
<feature type="compositionally biased region" description="Basic residues" evidence="1">
    <location>
        <begin position="205"/>
        <end position="217"/>
    </location>
</feature>
<feature type="compositionally biased region" description="Gly residues" evidence="1">
    <location>
        <begin position="273"/>
        <end position="282"/>
    </location>
</feature>
<comment type="caution">
    <text evidence="2">The sequence shown here is derived from an EMBL/GenBank/DDBJ whole genome shotgun (WGS) entry which is preliminary data.</text>
</comment>
<evidence type="ECO:0000256" key="1">
    <source>
        <dbReference type="SAM" id="MobiDB-lite"/>
    </source>
</evidence>
<proteinExistence type="predicted"/>
<organism evidence="2">
    <name type="scientific">Tanacetum cinerariifolium</name>
    <name type="common">Dalmatian daisy</name>
    <name type="synonym">Chrysanthemum cinerariifolium</name>
    <dbReference type="NCBI Taxonomy" id="118510"/>
    <lineage>
        <taxon>Eukaryota</taxon>
        <taxon>Viridiplantae</taxon>
        <taxon>Streptophyta</taxon>
        <taxon>Embryophyta</taxon>
        <taxon>Tracheophyta</taxon>
        <taxon>Spermatophyta</taxon>
        <taxon>Magnoliopsida</taxon>
        <taxon>eudicotyledons</taxon>
        <taxon>Gunneridae</taxon>
        <taxon>Pentapetalae</taxon>
        <taxon>asterids</taxon>
        <taxon>campanulids</taxon>
        <taxon>Asterales</taxon>
        <taxon>Asteraceae</taxon>
        <taxon>Asteroideae</taxon>
        <taxon>Anthemideae</taxon>
        <taxon>Anthemidinae</taxon>
        <taxon>Tanacetum</taxon>
    </lineage>
</organism>
<gene>
    <name evidence="2" type="ORF">Tci_831560</name>
</gene>
<name>A0A699Q3Q4_TANCI</name>
<evidence type="ECO:0000313" key="2">
    <source>
        <dbReference type="EMBL" id="GFC59590.1"/>
    </source>
</evidence>
<accession>A0A699Q3Q4</accession>
<feature type="non-terminal residue" evidence="2">
    <location>
        <position position="282"/>
    </location>
</feature>
<dbReference type="EMBL" id="BKCJ010982162">
    <property type="protein sequence ID" value="GFC59590.1"/>
    <property type="molecule type" value="Genomic_DNA"/>
</dbReference>
<protein>
    <submittedName>
        <fullName evidence="2">Uncharacterized protein</fullName>
    </submittedName>
</protein>
<feature type="compositionally biased region" description="Low complexity" evidence="1">
    <location>
        <begin position="183"/>
        <end position="203"/>
    </location>
</feature>